<reference evidence="2" key="1">
    <citation type="journal article" date="2019" name="Int. J. Syst. Evol. Microbiol.">
        <title>The Global Catalogue of Microorganisms (GCM) 10K type strain sequencing project: providing services to taxonomists for standard genome sequencing and annotation.</title>
        <authorList>
            <consortium name="The Broad Institute Genomics Platform"/>
            <consortium name="The Broad Institute Genome Sequencing Center for Infectious Disease"/>
            <person name="Wu L."/>
            <person name="Ma J."/>
        </authorList>
    </citation>
    <scope>NUCLEOTIDE SEQUENCE [LARGE SCALE GENOMIC DNA]</scope>
    <source>
        <strain evidence="2">CCM 8980</strain>
    </source>
</reference>
<protein>
    <recommendedName>
        <fullName evidence="3">Thiaminase II</fullName>
    </recommendedName>
</protein>
<sequence length="117" mass="13381">MLDVQSSLANLQWTVDHHFLHIQNQHPFMRAWAVQFELAYTDFRVIQLALQLAGEHDLLAQFTKIYDQLYTFEYAFAADGLEGFNAKFGDQLTTYADTVKAFDAIIPTIAAHQVTNN</sequence>
<keyword evidence="2" id="KW-1185">Reference proteome</keyword>
<evidence type="ECO:0000313" key="1">
    <source>
        <dbReference type="EMBL" id="MFD1431076.1"/>
    </source>
</evidence>
<comment type="caution">
    <text evidence="1">The sequence shown here is derived from an EMBL/GenBank/DDBJ whole genome shotgun (WGS) entry which is preliminary data.</text>
</comment>
<dbReference type="RefSeq" id="WP_203628652.1">
    <property type="nucleotide sequence ID" value="NZ_BOLQ01000050.1"/>
</dbReference>
<dbReference type="Proteomes" id="UP001597196">
    <property type="component" value="Unassembled WGS sequence"/>
</dbReference>
<name>A0ABW4CMA1_9LACO</name>
<evidence type="ECO:0000313" key="2">
    <source>
        <dbReference type="Proteomes" id="UP001597196"/>
    </source>
</evidence>
<gene>
    <name evidence="1" type="ORF">ACFQ4P_12770</name>
</gene>
<evidence type="ECO:0008006" key="3">
    <source>
        <dbReference type="Google" id="ProtNLM"/>
    </source>
</evidence>
<proteinExistence type="predicted"/>
<dbReference type="EMBL" id="JBHTOC010000037">
    <property type="protein sequence ID" value="MFD1431076.1"/>
    <property type="molecule type" value="Genomic_DNA"/>
</dbReference>
<organism evidence="1 2">
    <name type="scientific">Lacticaseibacillus mingshuiensis</name>
    <dbReference type="NCBI Taxonomy" id="2799574"/>
    <lineage>
        <taxon>Bacteria</taxon>
        <taxon>Bacillati</taxon>
        <taxon>Bacillota</taxon>
        <taxon>Bacilli</taxon>
        <taxon>Lactobacillales</taxon>
        <taxon>Lactobacillaceae</taxon>
        <taxon>Lacticaseibacillus</taxon>
    </lineage>
</organism>
<accession>A0ABW4CMA1</accession>